<reference evidence="2" key="1">
    <citation type="journal article" date="2014" name="Proc. Natl. Acad. Sci. U.S.A.">
        <title>Extensive sampling of basidiomycete genomes demonstrates inadequacy of the white-rot/brown-rot paradigm for wood decay fungi.</title>
        <authorList>
            <person name="Riley R."/>
            <person name="Salamov A.A."/>
            <person name="Brown D.W."/>
            <person name="Nagy L.G."/>
            <person name="Floudas D."/>
            <person name="Held B.W."/>
            <person name="Levasseur A."/>
            <person name="Lombard V."/>
            <person name="Morin E."/>
            <person name="Otillar R."/>
            <person name="Lindquist E.A."/>
            <person name="Sun H."/>
            <person name="LaButti K.M."/>
            <person name="Schmutz J."/>
            <person name="Jabbour D."/>
            <person name="Luo H."/>
            <person name="Baker S.E."/>
            <person name="Pisabarro A.G."/>
            <person name="Walton J.D."/>
            <person name="Blanchette R.A."/>
            <person name="Henrissat B."/>
            <person name="Martin F."/>
            <person name="Cullen D."/>
            <person name="Hibbett D.S."/>
            <person name="Grigoriev I.V."/>
        </authorList>
    </citation>
    <scope>NUCLEOTIDE SEQUENCE [LARGE SCALE GENOMIC DNA]</scope>
    <source>
        <strain evidence="2">FD-172 SS1</strain>
    </source>
</reference>
<dbReference type="InParanoid" id="A0A067MHV5"/>
<accession>A0A067MHV5</accession>
<dbReference type="Proteomes" id="UP000027195">
    <property type="component" value="Unassembled WGS sequence"/>
</dbReference>
<evidence type="ECO:0000313" key="1">
    <source>
        <dbReference type="EMBL" id="KDQ14295.1"/>
    </source>
</evidence>
<proteinExistence type="predicted"/>
<dbReference type="STRING" id="930990.A0A067MHV5"/>
<dbReference type="OrthoDB" id="3260792at2759"/>
<gene>
    <name evidence="1" type="ORF">BOTBODRAFT_55468</name>
</gene>
<keyword evidence="2" id="KW-1185">Reference proteome</keyword>
<dbReference type="EMBL" id="KL198038">
    <property type="protein sequence ID" value="KDQ14295.1"/>
    <property type="molecule type" value="Genomic_DNA"/>
</dbReference>
<protein>
    <recommendedName>
        <fullName evidence="3">Protein kinase domain-containing protein</fullName>
    </recommendedName>
</protein>
<organism evidence="1 2">
    <name type="scientific">Botryobasidium botryosum (strain FD-172 SS1)</name>
    <dbReference type="NCBI Taxonomy" id="930990"/>
    <lineage>
        <taxon>Eukaryota</taxon>
        <taxon>Fungi</taxon>
        <taxon>Dikarya</taxon>
        <taxon>Basidiomycota</taxon>
        <taxon>Agaricomycotina</taxon>
        <taxon>Agaricomycetes</taxon>
        <taxon>Cantharellales</taxon>
        <taxon>Botryobasidiaceae</taxon>
        <taxon>Botryobasidium</taxon>
    </lineage>
</organism>
<sequence>MFTITPFTDAIRSRSACATYDDEPCYSAAKQYVGGSALRRMTYFQDCDDEEDVYEDEDAHGSDSSSSSFASSSLSRCQSFSSIEDAEDEDEEELLSQVDLSSVESISIKRVTSTSTARPLAQLLNLDQYRSDSWNHAIHTDVVEHGHDAFLVSKKLHDSASTIHNVRDCFEYARQTLEGLAFFHENFIARILMSADNIRADVGSPADADSDAESPVRYYYTDLEGAGCFERDGERWLDGLKSLDGENSESAEDVDPFSDDVSRFGALLESMFPSVSYLRPLISSMTCSEPTARPTAASALESLEQLWLSISPSHFERRVKVSPF</sequence>
<evidence type="ECO:0000313" key="2">
    <source>
        <dbReference type="Proteomes" id="UP000027195"/>
    </source>
</evidence>
<name>A0A067MHV5_BOTB1</name>
<dbReference type="AlphaFoldDB" id="A0A067MHV5"/>
<dbReference type="HOGENOM" id="CLU_857873_0_0_1"/>
<evidence type="ECO:0008006" key="3">
    <source>
        <dbReference type="Google" id="ProtNLM"/>
    </source>
</evidence>